<evidence type="ECO:0000313" key="2">
    <source>
        <dbReference type="Proteomes" id="UP000473531"/>
    </source>
</evidence>
<gene>
    <name evidence="1" type="ORF">GRI44_13080</name>
</gene>
<evidence type="ECO:0000313" key="1">
    <source>
        <dbReference type="EMBL" id="MXP15683.1"/>
    </source>
</evidence>
<proteinExistence type="predicted"/>
<accession>A0A6L7GHZ6</accession>
<keyword evidence="2" id="KW-1185">Reference proteome</keyword>
<dbReference type="RefSeq" id="WP_160602173.1">
    <property type="nucleotide sequence ID" value="NZ_WTYU01000002.1"/>
</dbReference>
<dbReference type="EMBL" id="WTYU01000002">
    <property type="protein sequence ID" value="MXP15683.1"/>
    <property type="molecule type" value="Genomic_DNA"/>
</dbReference>
<reference evidence="1 2" key="1">
    <citation type="submission" date="2019-12" db="EMBL/GenBank/DDBJ databases">
        <title>Genomic-based taxomic classification of the family Erythrobacteraceae.</title>
        <authorList>
            <person name="Xu L."/>
        </authorList>
    </citation>
    <scope>NUCLEOTIDE SEQUENCE [LARGE SCALE GENOMIC DNA]</scope>
    <source>
        <strain evidence="1 2">KCTC 52259</strain>
    </source>
</reference>
<name>A0A6L7GHZ6_9SPHN</name>
<organism evidence="1 2">
    <name type="scientific">Allopontixanthobacter confluentis</name>
    <dbReference type="NCBI Taxonomy" id="1849021"/>
    <lineage>
        <taxon>Bacteria</taxon>
        <taxon>Pseudomonadati</taxon>
        <taxon>Pseudomonadota</taxon>
        <taxon>Alphaproteobacteria</taxon>
        <taxon>Sphingomonadales</taxon>
        <taxon>Erythrobacteraceae</taxon>
        <taxon>Allopontixanthobacter</taxon>
    </lineage>
</organism>
<dbReference type="Pfam" id="PF11536">
    <property type="entry name" value="DUF3226"/>
    <property type="match status" value="1"/>
</dbReference>
<comment type="caution">
    <text evidence="1">The sequence shown here is derived from an EMBL/GenBank/DDBJ whole genome shotgun (WGS) entry which is preliminary data.</text>
</comment>
<dbReference type="InterPro" id="IPR024508">
    <property type="entry name" value="DUF3226"/>
</dbReference>
<protein>
    <recommendedName>
        <fullName evidence="3">DUF4276 family protein</fullName>
    </recommendedName>
</protein>
<dbReference type="AlphaFoldDB" id="A0A6L7GHZ6"/>
<sequence>MANFAMIVEGAHDASFLGKLLKVRGFQAVRKIGDVPGRWKLLFPKVFPMDGENLERVMRFPEIYVRDGDVVGITTSGSDSQLISTVRAVVDVLGSSELRSIGIFADIDGHDKDARFSEFVDAINAMNKAAAAEGEPGYPLAVPASLGCMETGPPAIGIYLFPDNDQPGALENILVDCAGANHKAIADASIKLVADLDASCPPDQADLKRLRAGMGRAKAVAGTIANLLKPGVSLAVSLAQTDWLTGHAGELEVVEKVDAFLDNLLA</sequence>
<dbReference type="OrthoDB" id="5517842at2"/>
<dbReference type="Proteomes" id="UP000473531">
    <property type="component" value="Unassembled WGS sequence"/>
</dbReference>
<evidence type="ECO:0008006" key="3">
    <source>
        <dbReference type="Google" id="ProtNLM"/>
    </source>
</evidence>